<comment type="caution">
    <text evidence="1">The sequence shown here is derived from an EMBL/GenBank/DDBJ whole genome shotgun (WGS) entry which is preliminary data.</text>
</comment>
<dbReference type="AlphaFoldDB" id="A0AAV9JF08"/>
<name>A0AAV9JF08_9PEZI</name>
<accession>A0AAV9JF08</accession>
<dbReference type="Proteomes" id="UP001324427">
    <property type="component" value="Unassembled WGS sequence"/>
</dbReference>
<evidence type="ECO:0008006" key="3">
    <source>
        <dbReference type="Google" id="ProtNLM"/>
    </source>
</evidence>
<evidence type="ECO:0000313" key="2">
    <source>
        <dbReference type="Proteomes" id="UP001324427"/>
    </source>
</evidence>
<protein>
    <recommendedName>
        <fullName evidence="3">SnoaL-like domain-containing protein</fullName>
    </recommendedName>
</protein>
<reference evidence="1 2" key="1">
    <citation type="submission" date="2021-11" db="EMBL/GenBank/DDBJ databases">
        <title>Black yeast isolated from Biological Soil Crust.</title>
        <authorList>
            <person name="Kurbessoian T."/>
        </authorList>
    </citation>
    <scope>NUCLEOTIDE SEQUENCE [LARGE SCALE GENOMIC DNA]</scope>
    <source>
        <strain evidence="1 2">CCFEE 5522</strain>
    </source>
</reference>
<proteinExistence type="predicted"/>
<organism evidence="1 2">
    <name type="scientific">Oleoguttula mirabilis</name>
    <dbReference type="NCBI Taxonomy" id="1507867"/>
    <lineage>
        <taxon>Eukaryota</taxon>
        <taxon>Fungi</taxon>
        <taxon>Dikarya</taxon>
        <taxon>Ascomycota</taxon>
        <taxon>Pezizomycotina</taxon>
        <taxon>Dothideomycetes</taxon>
        <taxon>Dothideomycetidae</taxon>
        <taxon>Mycosphaerellales</taxon>
        <taxon>Teratosphaeriaceae</taxon>
        <taxon>Oleoguttula</taxon>
    </lineage>
</organism>
<dbReference type="EMBL" id="JAVFHQ010000033">
    <property type="protein sequence ID" value="KAK4543340.1"/>
    <property type="molecule type" value="Genomic_DNA"/>
</dbReference>
<keyword evidence="2" id="KW-1185">Reference proteome</keyword>
<sequence length="190" mass="21706">MDNSPLATLSAEIRNIFYELAFRNDDNKTLDLFAGDAALSRTCRQIRQESLLLYYAVNTFKAEIPAGGEKELARRVDGLDHAKLRHIRKLHVFYNVTMMDCGGAGLDQGPLLVCNALAAKRLKDEQIVWEIDALSVPRLRRDQAARNVRVTLARMDGDTSFELGMVVDLHGALDDLQREMEWWWSVRWKD</sequence>
<gene>
    <name evidence="1" type="ORF">LTR36_005699</name>
</gene>
<evidence type="ECO:0000313" key="1">
    <source>
        <dbReference type="EMBL" id="KAK4543340.1"/>
    </source>
</evidence>